<evidence type="ECO:0000313" key="3">
    <source>
        <dbReference type="Proteomes" id="UP000069773"/>
    </source>
</evidence>
<dbReference type="EMBL" id="BCTA01000036">
    <property type="protein sequence ID" value="GAT09726.1"/>
    <property type="molecule type" value="Genomic_DNA"/>
</dbReference>
<dbReference type="Proteomes" id="UP000069773">
    <property type="component" value="Unassembled WGS sequence"/>
</dbReference>
<gene>
    <name evidence="2" type="ORF">RMCN_2859</name>
</gene>
<keyword evidence="1" id="KW-0472">Membrane</keyword>
<comment type="caution">
    <text evidence="2">The sequence shown here is derived from an EMBL/GenBank/DDBJ whole genome shotgun (WGS) entry which is preliminary data.</text>
</comment>
<organism evidence="2 3">
    <name type="scientific">Mycolicibacterium novocastrense</name>
    <name type="common">Mycobacterium novocastrense</name>
    <dbReference type="NCBI Taxonomy" id="59813"/>
    <lineage>
        <taxon>Bacteria</taxon>
        <taxon>Bacillati</taxon>
        <taxon>Actinomycetota</taxon>
        <taxon>Actinomycetes</taxon>
        <taxon>Mycobacteriales</taxon>
        <taxon>Mycobacteriaceae</taxon>
        <taxon>Mycolicibacterium</taxon>
    </lineage>
</organism>
<sequence>MGPALQTPNASTAAADAAPMRVPFLVICTLLSFAWLGAGGARAAYRPPIAGVGASVMLPPGHRRAVSAGLARRDDKRLVP</sequence>
<feature type="transmembrane region" description="Helical" evidence="1">
    <location>
        <begin position="20"/>
        <end position="38"/>
    </location>
</feature>
<keyword evidence="3" id="KW-1185">Reference proteome</keyword>
<accession>A0ABQ0KKQ6</accession>
<protein>
    <submittedName>
        <fullName evidence="2">Uncharacterized protein</fullName>
    </submittedName>
</protein>
<keyword evidence="1" id="KW-1133">Transmembrane helix</keyword>
<reference evidence="2 3" key="1">
    <citation type="journal article" date="2016" name="Genome Announc.">
        <title>Draft Genome Sequences of Five Rapidly Growing Mycobacterium Species, M. thermoresistibile, M. fortuitum subsp. acetamidolyticum, M. canariasense, M. brisbanense, and M. novocastrense.</title>
        <authorList>
            <person name="Katahira K."/>
            <person name="Ogura Y."/>
            <person name="Gotoh Y."/>
            <person name="Hayashi T."/>
        </authorList>
    </citation>
    <scope>NUCLEOTIDE SEQUENCE [LARGE SCALE GENOMIC DNA]</scope>
    <source>
        <strain evidence="2 3">JCM18114</strain>
    </source>
</reference>
<proteinExistence type="predicted"/>
<keyword evidence="1" id="KW-0812">Transmembrane</keyword>
<evidence type="ECO:0000256" key="1">
    <source>
        <dbReference type="SAM" id="Phobius"/>
    </source>
</evidence>
<name>A0ABQ0KKQ6_MYCNV</name>
<evidence type="ECO:0000313" key="2">
    <source>
        <dbReference type="EMBL" id="GAT09726.1"/>
    </source>
</evidence>